<protein>
    <recommendedName>
        <fullName evidence="4">Lipoprotein</fullName>
    </recommendedName>
</protein>
<dbReference type="EMBL" id="AP024525">
    <property type="protein sequence ID" value="BCT75131.1"/>
    <property type="molecule type" value="Genomic_DNA"/>
</dbReference>
<proteinExistence type="predicted"/>
<keyword evidence="3" id="KW-1185">Reference proteome</keyword>
<evidence type="ECO:0000256" key="1">
    <source>
        <dbReference type="SAM" id="MobiDB-lite"/>
    </source>
</evidence>
<accession>A0ABN6FEN7</accession>
<organism evidence="2 3">
    <name type="scientific">Sinomonas cyclohexanicum</name>
    <name type="common">Corynebacterium cyclohexanicum</name>
    <dbReference type="NCBI Taxonomy" id="322009"/>
    <lineage>
        <taxon>Bacteria</taxon>
        <taxon>Bacillati</taxon>
        <taxon>Actinomycetota</taxon>
        <taxon>Actinomycetes</taxon>
        <taxon>Micrococcales</taxon>
        <taxon>Micrococcaceae</taxon>
        <taxon>Sinomonas</taxon>
    </lineage>
</organism>
<feature type="region of interest" description="Disordered" evidence="1">
    <location>
        <begin position="32"/>
        <end position="61"/>
    </location>
</feature>
<dbReference type="RefSeq" id="WP_229231908.1">
    <property type="nucleotide sequence ID" value="NZ_AP024525.1"/>
</dbReference>
<gene>
    <name evidence="2" type="ORF">SCMU_09730</name>
</gene>
<reference evidence="2 3" key="1">
    <citation type="journal article" date="2021" name="J. Biosci. Bioeng.">
        <title>Identification and characterization of a chc gene cluster responsible for the aromatization pathway of cyclohexanecarboxylate degradation in Sinomonas cyclohexanicum ATCC 51369.</title>
        <authorList>
            <person name="Yamamoto T."/>
            <person name="Hasegawa Y."/>
            <person name="Lau P.C.K."/>
            <person name="Iwaki H."/>
        </authorList>
    </citation>
    <scope>NUCLEOTIDE SEQUENCE [LARGE SCALE GENOMIC DNA]</scope>
    <source>
        <strain evidence="2 3">ATCC 51369</strain>
    </source>
</reference>
<sequence length="234" mass="23443">MATTDTSRRLAALSGAALVLGLALTGCRGTTTATQDSTQSALPAGTTQQPAPGASTPTAAAPASARATFTFPDGRISFDYPADWTVDLFHPASAAVPTATATIRDAAGRAMATVYVGAIGDEVGQSGTRTVYESIPVPGLAGFPAPAPHASFFRAESGGVSHYTLALTAGAAQSGEAAPMQAPSGLIQTGTGVMTAEAVWDSPTPFSSEGAAKAWYASAEGRAVRGILLSLRAQ</sequence>
<evidence type="ECO:0000313" key="3">
    <source>
        <dbReference type="Proteomes" id="UP001319861"/>
    </source>
</evidence>
<evidence type="ECO:0008006" key="4">
    <source>
        <dbReference type="Google" id="ProtNLM"/>
    </source>
</evidence>
<dbReference type="Proteomes" id="UP001319861">
    <property type="component" value="Chromosome"/>
</dbReference>
<name>A0ABN6FEN7_SINCY</name>
<evidence type="ECO:0000313" key="2">
    <source>
        <dbReference type="EMBL" id="BCT75131.1"/>
    </source>
</evidence>